<keyword evidence="5" id="KW-0418">Kinase</keyword>
<keyword evidence="9" id="KW-0812">Transmembrane</keyword>
<keyword evidence="6" id="KW-0067">ATP-binding</keyword>
<reference evidence="12 13" key="1">
    <citation type="submission" date="2019-09" db="EMBL/GenBank/DDBJ databases">
        <title>Draft genome of the ectomycorrhizal ascomycete Sphaerosporella brunnea.</title>
        <authorList>
            <consortium name="DOE Joint Genome Institute"/>
            <person name="Benucci G.M."/>
            <person name="Marozzi G."/>
            <person name="Antonielli L."/>
            <person name="Sanchez S."/>
            <person name="Marco P."/>
            <person name="Wang X."/>
            <person name="Falini L.B."/>
            <person name="Barry K."/>
            <person name="Haridas S."/>
            <person name="Lipzen A."/>
            <person name="Labutti K."/>
            <person name="Grigoriev I.V."/>
            <person name="Murat C."/>
            <person name="Martin F."/>
            <person name="Albertini E."/>
            <person name="Donnini D."/>
            <person name="Bonito G."/>
        </authorList>
    </citation>
    <scope>NUCLEOTIDE SEQUENCE [LARGE SCALE GENOMIC DNA]</scope>
    <source>
        <strain evidence="12 13">Sb_GMNB300</strain>
    </source>
</reference>
<keyword evidence="9" id="KW-0472">Membrane</keyword>
<keyword evidence="2" id="KW-0597">Phosphoprotein</keyword>
<evidence type="ECO:0000256" key="6">
    <source>
        <dbReference type="ARBA" id="ARBA00022840"/>
    </source>
</evidence>
<feature type="region of interest" description="Disordered" evidence="8">
    <location>
        <begin position="343"/>
        <end position="396"/>
    </location>
</feature>
<sequence>MILDIGTRLSCVLSLAALAGAVEWDGPKPTPVNQFALSEFGFSPKPTEPPRIRGRMAGHELFARDEPAVLCGYVSGISSQPVTCPDFRRTCFFNTNVKAVGCCSHSSDPPESCAQYTSCIDSTAITSCTGSCSNNLLVTTCSDSASPYCQTYQWTSGYRNLGCGVSYFSQNVEFTYSGQPITFGSSTNTPIIFITSATVTAPSSTISASGAAAASEGSNAGTVTSNKSSSNVGAIAGGVVGGLAALVALALGIFYLMRRKRNDRASASAAAAAAAAAAGGTAYKPTPSAPPMQQQYGNYDPNMPPQAPFSPAPQYNPHQPVYYDPSTGAAPLPMKAEYSQNAAPVNGQQMDQTAQTIHEMPYNPATSPAPQTQSPPPPQQFQRPQGPIYEAPNDSH</sequence>
<evidence type="ECO:0000259" key="11">
    <source>
        <dbReference type="Pfam" id="PF21314"/>
    </source>
</evidence>
<dbReference type="InterPro" id="IPR044912">
    <property type="entry name" value="Egfr_JX_dom"/>
</dbReference>
<evidence type="ECO:0000313" key="13">
    <source>
        <dbReference type="Proteomes" id="UP000326924"/>
    </source>
</evidence>
<feature type="transmembrane region" description="Helical" evidence="9">
    <location>
        <begin position="232"/>
        <end position="256"/>
    </location>
</feature>
<evidence type="ECO:0000256" key="10">
    <source>
        <dbReference type="SAM" id="SignalP"/>
    </source>
</evidence>
<evidence type="ECO:0000256" key="7">
    <source>
        <dbReference type="ARBA" id="ARBA00023137"/>
    </source>
</evidence>
<dbReference type="Gene3D" id="6.10.250.2930">
    <property type="match status" value="1"/>
</dbReference>
<dbReference type="EMBL" id="VXIS01000007">
    <property type="protein sequence ID" value="KAA8914255.1"/>
    <property type="molecule type" value="Genomic_DNA"/>
</dbReference>
<feature type="compositionally biased region" description="Pro residues" evidence="8">
    <location>
        <begin position="302"/>
        <end position="311"/>
    </location>
</feature>
<keyword evidence="7" id="KW-0829">Tyrosine-protein kinase</keyword>
<evidence type="ECO:0000256" key="9">
    <source>
        <dbReference type="SAM" id="Phobius"/>
    </source>
</evidence>
<gene>
    <name evidence="12" type="ORF">FN846DRAFT_670704</name>
</gene>
<dbReference type="EC" id="2.7.10.1" evidence="1"/>
<dbReference type="OrthoDB" id="5347452at2759"/>
<dbReference type="InParanoid" id="A0A5J5FAR5"/>
<feature type="region of interest" description="Disordered" evidence="8">
    <location>
        <begin position="281"/>
        <end position="328"/>
    </location>
</feature>
<evidence type="ECO:0000256" key="1">
    <source>
        <dbReference type="ARBA" id="ARBA00011902"/>
    </source>
</evidence>
<evidence type="ECO:0000313" key="12">
    <source>
        <dbReference type="EMBL" id="KAA8914255.1"/>
    </source>
</evidence>
<name>A0A5J5FAR5_9PEZI</name>
<dbReference type="Proteomes" id="UP000326924">
    <property type="component" value="Unassembled WGS sequence"/>
</dbReference>
<keyword evidence="4" id="KW-0547">Nucleotide-binding</keyword>
<evidence type="ECO:0000256" key="2">
    <source>
        <dbReference type="ARBA" id="ARBA00022553"/>
    </source>
</evidence>
<feature type="compositionally biased region" description="Polar residues" evidence="8">
    <location>
        <begin position="343"/>
        <end position="356"/>
    </location>
</feature>
<feature type="chain" id="PRO_5023812503" description="receptor protein-tyrosine kinase" evidence="10">
    <location>
        <begin position="22"/>
        <end position="396"/>
    </location>
</feature>
<dbReference type="GO" id="GO:0005524">
    <property type="term" value="F:ATP binding"/>
    <property type="evidence" value="ECO:0007669"/>
    <property type="project" value="UniProtKB-KW"/>
</dbReference>
<accession>A0A5J5FAR5</accession>
<dbReference type="InterPro" id="IPR049328">
    <property type="entry name" value="TM_ErbB1"/>
</dbReference>
<protein>
    <recommendedName>
        <fullName evidence="1">receptor protein-tyrosine kinase</fullName>
        <ecNumber evidence="1">2.7.10.1</ecNumber>
    </recommendedName>
</protein>
<evidence type="ECO:0000256" key="8">
    <source>
        <dbReference type="SAM" id="MobiDB-lite"/>
    </source>
</evidence>
<keyword evidence="3" id="KW-0808">Transferase</keyword>
<dbReference type="Pfam" id="PF21314">
    <property type="entry name" value="TM_ErbB1"/>
    <property type="match status" value="1"/>
</dbReference>
<keyword evidence="13" id="KW-1185">Reference proteome</keyword>
<dbReference type="GO" id="GO:0004714">
    <property type="term" value="F:transmembrane receptor protein tyrosine kinase activity"/>
    <property type="evidence" value="ECO:0007669"/>
    <property type="project" value="UniProtKB-EC"/>
</dbReference>
<keyword evidence="10" id="KW-0732">Signal</keyword>
<feature type="domain" description="Epidermal growth factor receptor-like transmembrane-juxtamembrane segment" evidence="11">
    <location>
        <begin position="235"/>
        <end position="261"/>
    </location>
</feature>
<organism evidence="12 13">
    <name type="scientific">Sphaerosporella brunnea</name>
    <dbReference type="NCBI Taxonomy" id="1250544"/>
    <lineage>
        <taxon>Eukaryota</taxon>
        <taxon>Fungi</taxon>
        <taxon>Dikarya</taxon>
        <taxon>Ascomycota</taxon>
        <taxon>Pezizomycotina</taxon>
        <taxon>Pezizomycetes</taxon>
        <taxon>Pezizales</taxon>
        <taxon>Pyronemataceae</taxon>
        <taxon>Sphaerosporella</taxon>
    </lineage>
</organism>
<comment type="caution">
    <text evidence="12">The sequence shown here is derived from an EMBL/GenBank/DDBJ whole genome shotgun (WGS) entry which is preliminary data.</text>
</comment>
<feature type="signal peptide" evidence="10">
    <location>
        <begin position="1"/>
        <end position="21"/>
    </location>
</feature>
<dbReference type="AlphaFoldDB" id="A0A5J5FAR5"/>
<evidence type="ECO:0000256" key="5">
    <source>
        <dbReference type="ARBA" id="ARBA00022777"/>
    </source>
</evidence>
<proteinExistence type="predicted"/>
<evidence type="ECO:0000256" key="3">
    <source>
        <dbReference type="ARBA" id="ARBA00022679"/>
    </source>
</evidence>
<evidence type="ECO:0000256" key="4">
    <source>
        <dbReference type="ARBA" id="ARBA00022741"/>
    </source>
</evidence>
<keyword evidence="9" id="KW-1133">Transmembrane helix</keyword>